<sequence length="398" mass="44840">MKYLVLGCGADSMGEAIAARLLKEEEAQVFVTDQNLANVDRTYGKIKKTLNANLKWFLPDGAGLDIIKQKWYLPLFFKDFDIIISAIPAALNPIIAEAVIIANERYGEKKTNYLDLGGVLGITKKIIFGKKPDLARRAADLGISLVPDCGLQPGLGNIIAMELLEKFDPKQRLESLIIYVGGLPYNFTDPPYYKKLFNLGGLAEIYYNSPLVLHKGRPIKIRKFSHYETISTREFDLYFSSPDTVKFEAAVTGGLGSLPYYLKNHVETLREKTLRFEGHYKRVKAIPRGKFEEIFTHWLESFQVTKKDFTVMKVVAISKSAIADERIKIEKLLYSESDENWTSMQKTTGFTTAVLAKLIADGYASPGAYPPEIALDPKVVLKTLEKDFNIYERTTPLK</sequence>
<proteinExistence type="predicted"/>
<dbReference type="Proteomes" id="UP000178425">
    <property type="component" value="Unassembled WGS sequence"/>
</dbReference>
<dbReference type="Pfam" id="PF16653">
    <property type="entry name" value="Sacchrp_dh_C"/>
    <property type="match status" value="1"/>
</dbReference>
<dbReference type="InterPro" id="IPR032095">
    <property type="entry name" value="Sacchrp_dh-like_C"/>
</dbReference>
<protein>
    <recommendedName>
        <fullName evidence="2">Saccharopine dehydrogenase-like C-terminal domain-containing protein</fullName>
    </recommendedName>
</protein>
<dbReference type="AlphaFoldDB" id="A0A1F5WVY5"/>
<feature type="domain" description="Saccharopine dehydrogenase-like C-terminal" evidence="2">
    <location>
        <begin position="150"/>
        <end position="386"/>
    </location>
</feature>
<evidence type="ECO:0000256" key="1">
    <source>
        <dbReference type="ARBA" id="ARBA00023002"/>
    </source>
</evidence>
<dbReference type="PANTHER" id="PTHR11133">
    <property type="entry name" value="SACCHAROPINE DEHYDROGENASE"/>
    <property type="match status" value="1"/>
</dbReference>
<dbReference type="InterPro" id="IPR051168">
    <property type="entry name" value="AASS"/>
</dbReference>
<evidence type="ECO:0000259" key="2">
    <source>
        <dbReference type="Pfam" id="PF16653"/>
    </source>
</evidence>
<dbReference type="PANTHER" id="PTHR11133:SF22">
    <property type="entry name" value="ALPHA-AMINOADIPIC SEMIALDEHYDE SYNTHASE, MITOCHONDRIAL"/>
    <property type="match status" value="1"/>
</dbReference>
<reference evidence="3 4" key="1">
    <citation type="journal article" date="2016" name="Nat. Commun.">
        <title>Thousands of microbial genomes shed light on interconnected biogeochemical processes in an aquifer system.</title>
        <authorList>
            <person name="Anantharaman K."/>
            <person name="Brown C.T."/>
            <person name="Hug L.A."/>
            <person name="Sharon I."/>
            <person name="Castelle C.J."/>
            <person name="Probst A.J."/>
            <person name="Thomas B.C."/>
            <person name="Singh A."/>
            <person name="Wilkins M.J."/>
            <person name="Karaoz U."/>
            <person name="Brodie E.L."/>
            <person name="Williams K.H."/>
            <person name="Hubbard S.S."/>
            <person name="Banfield J.F."/>
        </authorList>
    </citation>
    <scope>NUCLEOTIDE SEQUENCE [LARGE SCALE GENOMIC DNA]</scope>
</reference>
<evidence type="ECO:0000313" key="3">
    <source>
        <dbReference type="EMBL" id="OGF79471.1"/>
    </source>
</evidence>
<dbReference type="EMBL" id="MFHI01000001">
    <property type="protein sequence ID" value="OGF79471.1"/>
    <property type="molecule type" value="Genomic_DNA"/>
</dbReference>
<accession>A0A1F5WVY5</accession>
<dbReference type="InterPro" id="IPR036291">
    <property type="entry name" value="NAD(P)-bd_dom_sf"/>
</dbReference>
<dbReference type="Gene3D" id="3.30.360.10">
    <property type="entry name" value="Dihydrodipicolinate Reductase, domain 2"/>
    <property type="match status" value="1"/>
</dbReference>
<organism evidence="3 4">
    <name type="scientific">Candidatus Giovannonibacteria bacterium RIFCSPHIGHO2_02_43_13</name>
    <dbReference type="NCBI Taxonomy" id="1798330"/>
    <lineage>
        <taxon>Bacteria</taxon>
        <taxon>Candidatus Giovannoniibacteriota</taxon>
    </lineage>
</organism>
<name>A0A1F5WVY5_9BACT</name>
<dbReference type="SUPFAM" id="SSF55347">
    <property type="entry name" value="Glyceraldehyde-3-phosphate dehydrogenase-like, C-terminal domain"/>
    <property type="match status" value="1"/>
</dbReference>
<comment type="caution">
    <text evidence="3">The sequence shown here is derived from an EMBL/GenBank/DDBJ whole genome shotgun (WGS) entry which is preliminary data.</text>
</comment>
<dbReference type="GO" id="GO:0016491">
    <property type="term" value="F:oxidoreductase activity"/>
    <property type="evidence" value="ECO:0007669"/>
    <property type="project" value="UniProtKB-KW"/>
</dbReference>
<dbReference type="SUPFAM" id="SSF51735">
    <property type="entry name" value="NAD(P)-binding Rossmann-fold domains"/>
    <property type="match status" value="1"/>
</dbReference>
<gene>
    <name evidence="3" type="ORF">A2W54_02285</name>
</gene>
<keyword evidence="1" id="KW-0560">Oxidoreductase</keyword>
<dbReference type="Gene3D" id="3.40.50.720">
    <property type="entry name" value="NAD(P)-binding Rossmann-like Domain"/>
    <property type="match status" value="1"/>
</dbReference>
<evidence type="ECO:0000313" key="4">
    <source>
        <dbReference type="Proteomes" id="UP000178425"/>
    </source>
</evidence>